<evidence type="ECO:0000256" key="3">
    <source>
        <dbReference type="ARBA" id="ARBA00004556"/>
    </source>
</evidence>
<proteinExistence type="inferred from homology"/>
<dbReference type="CDD" id="cd02674">
    <property type="entry name" value="Peptidase_C19R"/>
    <property type="match status" value="1"/>
</dbReference>
<dbReference type="Gene3D" id="3.30.2230.10">
    <property type="entry name" value="DUSP-like"/>
    <property type="match status" value="2"/>
</dbReference>
<dbReference type="GO" id="GO:0016579">
    <property type="term" value="P:protein deubiquitination"/>
    <property type="evidence" value="ECO:0007669"/>
    <property type="project" value="InterPro"/>
</dbReference>
<evidence type="ECO:0000259" key="18">
    <source>
        <dbReference type="PROSITE" id="PS50235"/>
    </source>
</evidence>
<dbReference type="InterPro" id="IPR006615">
    <property type="entry name" value="Pept_C19_DUSP"/>
</dbReference>
<name>A0A493STP4_ANAPP</name>
<evidence type="ECO:0000256" key="11">
    <source>
        <dbReference type="ARBA" id="ARBA00022786"/>
    </source>
</evidence>
<dbReference type="FunFam" id="3.30.2230.10:FF:000001">
    <property type="entry name" value="Ubiquitinyl hydrolase 1"/>
    <property type="match status" value="1"/>
</dbReference>
<dbReference type="SUPFAM" id="SSF57850">
    <property type="entry name" value="RING/U-box"/>
    <property type="match status" value="1"/>
</dbReference>
<dbReference type="Gene3D" id="3.90.70.10">
    <property type="entry name" value="Cysteine proteinases"/>
    <property type="match status" value="1"/>
</dbReference>
<evidence type="ECO:0000259" key="19">
    <source>
        <dbReference type="PROSITE" id="PS50271"/>
    </source>
</evidence>
<evidence type="ECO:0000256" key="7">
    <source>
        <dbReference type="ARBA" id="ARBA00022670"/>
    </source>
</evidence>
<keyword evidence="12 17" id="KW-0378">Hydrolase</keyword>
<evidence type="ECO:0000256" key="17">
    <source>
        <dbReference type="RuleBase" id="RU366025"/>
    </source>
</evidence>
<keyword evidence="14" id="KW-0862">Zinc</keyword>
<evidence type="ECO:0000256" key="12">
    <source>
        <dbReference type="ARBA" id="ARBA00022801"/>
    </source>
</evidence>
<keyword evidence="9" id="KW-0677">Repeat</keyword>
<feature type="domain" description="USP" evidence="18">
    <location>
        <begin position="101"/>
        <end position="624"/>
    </location>
</feature>
<dbReference type="GO" id="GO:0006508">
    <property type="term" value="P:proteolysis"/>
    <property type="evidence" value="ECO:0007669"/>
    <property type="project" value="UniProtKB-KW"/>
</dbReference>
<dbReference type="InterPro" id="IPR028889">
    <property type="entry name" value="USP"/>
</dbReference>
<dbReference type="InterPro" id="IPR050185">
    <property type="entry name" value="Ub_carboxyl-term_hydrolase"/>
</dbReference>
<dbReference type="PANTHER" id="PTHR21646">
    <property type="entry name" value="UBIQUITIN CARBOXYL-TERMINAL HYDROLASE"/>
    <property type="match status" value="1"/>
</dbReference>
<comment type="similarity">
    <text evidence="4">Belongs to the peptidase C19 family. USP20/USP33 subfamily.</text>
</comment>
<evidence type="ECO:0000256" key="2">
    <source>
        <dbReference type="ARBA" id="ARBA00004300"/>
    </source>
</evidence>
<evidence type="ECO:0000256" key="10">
    <source>
        <dbReference type="ARBA" id="ARBA00022771"/>
    </source>
</evidence>
<keyword evidence="13 17" id="KW-0788">Thiol protease</keyword>
<evidence type="ECO:0000256" key="13">
    <source>
        <dbReference type="ARBA" id="ARBA00022807"/>
    </source>
</evidence>
<evidence type="ECO:0000256" key="15">
    <source>
        <dbReference type="ARBA" id="ARBA00023212"/>
    </source>
</evidence>
<dbReference type="GO" id="GO:0006897">
    <property type="term" value="P:endocytosis"/>
    <property type="evidence" value="ECO:0007669"/>
    <property type="project" value="UniProtKB-KW"/>
</dbReference>
<comment type="subcellular location">
    <subcellularLocation>
        <location evidence="2">Cytoplasm</location>
        <location evidence="2">Cytoskeleton</location>
        <location evidence="2">Microtubule organizing center</location>
        <location evidence="2">Centrosome</location>
    </subcellularLocation>
    <subcellularLocation>
        <location evidence="3">Cytoplasm</location>
        <location evidence="3">Perinuclear region</location>
    </subcellularLocation>
</comment>
<dbReference type="GO" id="GO:0048471">
    <property type="term" value="C:perinuclear region of cytoplasm"/>
    <property type="evidence" value="ECO:0007669"/>
    <property type="project" value="UniProtKB-SubCell"/>
</dbReference>
<dbReference type="Pfam" id="PF02148">
    <property type="entry name" value="zf-UBP"/>
    <property type="match status" value="1"/>
</dbReference>
<dbReference type="Pfam" id="PF00443">
    <property type="entry name" value="UCH"/>
    <property type="match status" value="1"/>
</dbReference>
<dbReference type="FunFam" id="3.90.70.10:FF:000056">
    <property type="entry name" value="Ubiquitinyl hydrolase 1"/>
    <property type="match status" value="1"/>
</dbReference>
<dbReference type="SUPFAM" id="SSF54001">
    <property type="entry name" value="Cysteine proteinases"/>
    <property type="match status" value="1"/>
</dbReference>
<evidence type="ECO:0000256" key="8">
    <source>
        <dbReference type="ARBA" id="ARBA00022723"/>
    </source>
</evidence>
<feature type="domain" description="DUSP" evidence="20">
    <location>
        <begin position="626"/>
        <end position="719"/>
    </location>
</feature>
<evidence type="ECO:0000256" key="5">
    <source>
        <dbReference type="ARBA" id="ARBA00022490"/>
    </source>
</evidence>
<dbReference type="EC" id="3.4.19.12" evidence="17"/>
<keyword evidence="8" id="KW-0479">Metal-binding</keyword>
<dbReference type="GeneTree" id="ENSGT00940000157311"/>
<dbReference type="PROSITE" id="PS00972">
    <property type="entry name" value="USP_1"/>
    <property type="match status" value="1"/>
</dbReference>
<dbReference type="PANTHER" id="PTHR21646:SF32">
    <property type="entry name" value="UBIQUITIN CARBOXYL-TERMINAL HYDROLASE 33"/>
    <property type="match status" value="1"/>
</dbReference>
<keyword evidence="15" id="KW-0206">Cytoskeleton</keyword>
<keyword evidence="6" id="KW-0254">Endocytosis</keyword>
<accession>A0A493STP4</accession>
<evidence type="ECO:0000256" key="14">
    <source>
        <dbReference type="ARBA" id="ARBA00022833"/>
    </source>
</evidence>
<reference evidence="21" key="2">
    <citation type="submission" date="2025-08" db="UniProtKB">
        <authorList>
            <consortium name="Ensembl"/>
        </authorList>
    </citation>
    <scope>IDENTIFICATION</scope>
</reference>
<dbReference type="FunFam" id="3.30.40.10:FF:000065">
    <property type="entry name" value="Ubiquitinyl hydrolase 1"/>
    <property type="match status" value="1"/>
</dbReference>
<evidence type="ECO:0000256" key="4">
    <source>
        <dbReference type="ARBA" id="ARBA00008269"/>
    </source>
</evidence>
<keyword evidence="7 17" id="KW-0645">Protease</keyword>
<dbReference type="Ensembl" id="ENSAPLT00000042466.1">
    <property type="protein sequence ID" value="ENSAPLP00000016865.1"/>
    <property type="gene ID" value="ENSAPLG00000007027.2"/>
</dbReference>
<dbReference type="InterPro" id="IPR001394">
    <property type="entry name" value="Peptidase_C19_UCH"/>
</dbReference>
<comment type="catalytic activity">
    <reaction evidence="1 17">
        <text>Thiol-dependent hydrolysis of ester, thioester, amide, peptide and isopeptide bonds formed by the C-terminal Gly of ubiquitin (a 76-residue protein attached to proteins as an intracellular targeting signal).</text>
        <dbReference type="EC" id="3.4.19.12"/>
    </reaction>
</comment>
<dbReference type="SMART" id="SM00695">
    <property type="entry name" value="DUSP"/>
    <property type="match status" value="2"/>
</dbReference>
<keyword evidence="22" id="KW-1185">Reference proteome</keyword>
<dbReference type="InterPro" id="IPR001607">
    <property type="entry name" value="Znf_UBP"/>
</dbReference>
<protein>
    <recommendedName>
        <fullName evidence="17">Ubiquitin carboxyl-terminal hydrolase</fullName>
        <ecNumber evidence="17">3.4.19.12</ecNumber>
    </recommendedName>
</protein>
<keyword evidence="10 16" id="KW-0863">Zinc-finger</keyword>
<dbReference type="SUPFAM" id="SSF143791">
    <property type="entry name" value="DUSP-like"/>
    <property type="match status" value="2"/>
</dbReference>
<dbReference type="InterPro" id="IPR018200">
    <property type="entry name" value="USP_CS"/>
</dbReference>
<reference evidence="21" key="3">
    <citation type="submission" date="2025-09" db="UniProtKB">
        <authorList>
            <consortium name="Ensembl"/>
        </authorList>
    </citation>
    <scope>IDENTIFICATION</scope>
</reference>
<dbReference type="PROSITE" id="PS51283">
    <property type="entry name" value="DUSP"/>
    <property type="match status" value="2"/>
</dbReference>
<gene>
    <name evidence="21" type="primary">USP33</name>
</gene>
<evidence type="ECO:0000256" key="9">
    <source>
        <dbReference type="ARBA" id="ARBA00022737"/>
    </source>
</evidence>
<dbReference type="GO" id="GO:0008270">
    <property type="term" value="F:zinc ion binding"/>
    <property type="evidence" value="ECO:0007669"/>
    <property type="project" value="UniProtKB-KW"/>
</dbReference>
<dbReference type="GO" id="GO:0004843">
    <property type="term" value="F:cysteine-type deubiquitinase activity"/>
    <property type="evidence" value="ECO:0007669"/>
    <property type="project" value="UniProtKB-UniRule"/>
</dbReference>
<dbReference type="Pfam" id="PF06337">
    <property type="entry name" value="DUSP"/>
    <property type="match status" value="2"/>
</dbReference>
<reference evidence="21 22" key="1">
    <citation type="submission" date="2017-10" db="EMBL/GenBank/DDBJ databases">
        <title>A new Pekin duck reference genome.</title>
        <authorList>
            <person name="Hou Z.-C."/>
            <person name="Zhou Z.-K."/>
            <person name="Zhu F."/>
            <person name="Hou S.-S."/>
        </authorList>
    </citation>
    <scope>NUCLEOTIDE SEQUENCE [LARGE SCALE GENOMIC DNA]</scope>
</reference>
<keyword evidence="5" id="KW-0963">Cytoplasm</keyword>
<keyword evidence="11 17" id="KW-0833">Ubl conjugation pathway</keyword>
<feature type="domain" description="DUSP" evidence="20">
    <location>
        <begin position="728"/>
        <end position="830"/>
    </location>
</feature>
<evidence type="ECO:0000313" key="22">
    <source>
        <dbReference type="Proteomes" id="UP000016666"/>
    </source>
</evidence>
<dbReference type="PROSITE" id="PS50235">
    <property type="entry name" value="USP_3"/>
    <property type="match status" value="1"/>
</dbReference>
<feature type="domain" description="UBP-type" evidence="19">
    <location>
        <begin position="34"/>
        <end position="142"/>
    </location>
</feature>
<dbReference type="AlphaFoldDB" id="A0A493STP4"/>
<dbReference type="Proteomes" id="UP000016666">
    <property type="component" value="Chromosome 8"/>
</dbReference>
<evidence type="ECO:0000256" key="6">
    <source>
        <dbReference type="ARBA" id="ARBA00022583"/>
    </source>
</evidence>
<evidence type="ECO:0000259" key="20">
    <source>
        <dbReference type="PROSITE" id="PS51283"/>
    </source>
</evidence>
<dbReference type="InterPro" id="IPR038765">
    <property type="entry name" value="Papain-like_cys_pep_sf"/>
</dbReference>
<organism evidence="21 22">
    <name type="scientific">Anas platyrhynchos platyrhynchos</name>
    <name type="common">Northern mallard</name>
    <dbReference type="NCBI Taxonomy" id="8840"/>
    <lineage>
        <taxon>Eukaryota</taxon>
        <taxon>Metazoa</taxon>
        <taxon>Chordata</taxon>
        <taxon>Craniata</taxon>
        <taxon>Vertebrata</taxon>
        <taxon>Euteleostomi</taxon>
        <taxon>Archelosauria</taxon>
        <taxon>Archosauria</taxon>
        <taxon>Dinosauria</taxon>
        <taxon>Saurischia</taxon>
        <taxon>Theropoda</taxon>
        <taxon>Coelurosauria</taxon>
        <taxon>Aves</taxon>
        <taxon>Neognathae</taxon>
        <taxon>Galloanserae</taxon>
        <taxon>Anseriformes</taxon>
        <taxon>Anatidae</taxon>
        <taxon>Anatinae</taxon>
        <taxon>Anas</taxon>
    </lineage>
</organism>
<dbReference type="FunFam" id="3.30.2230.10:FF:000002">
    <property type="entry name" value="Ubiquitinyl hydrolase 1"/>
    <property type="match status" value="1"/>
</dbReference>
<evidence type="ECO:0000256" key="1">
    <source>
        <dbReference type="ARBA" id="ARBA00000707"/>
    </source>
</evidence>
<dbReference type="GO" id="GO:0005813">
    <property type="term" value="C:centrosome"/>
    <property type="evidence" value="ECO:0007669"/>
    <property type="project" value="UniProtKB-SubCell"/>
</dbReference>
<evidence type="ECO:0000313" key="21">
    <source>
        <dbReference type="Ensembl" id="ENSAPLP00000016865.1"/>
    </source>
</evidence>
<dbReference type="PROSITE" id="PS50271">
    <property type="entry name" value="ZF_UBP"/>
    <property type="match status" value="1"/>
</dbReference>
<dbReference type="PROSITE" id="PS00973">
    <property type="entry name" value="USP_2"/>
    <property type="match status" value="1"/>
</dbReference>
<evidence type="ECO:0000256" key="16">
    <source>
        <dbReference type="PROSITE-ProRule" id="PRU00502"/>
    </source>
</evidence>
<dbReference type="InterPro" id="IPR035927">
    <property type="entry name" value="DUSP-like_sf"/>
</dbReference>
<sequence>MRKGQLMGYKIPGLGNSSCRISENTASEMSSLSSNCPHLESVGEITKEELIQKSHGTCQDCKVRGPNLWACLENRCTYVGCGESHVDHSTIHSQETKHCLTGLKNIGNTCYMNAALQALSNCPPLTHFFLDCGGLVRTDKKPAICKSYLKLMTELWHKSRPGSVVPTGLFQGIKSVNPTFRGYSQQDAQEFLRCLMDLLHEELKEPVVELEDAQPMSVEESMEVDNSQSDVAFQSCESCGNPDKTENEAIFKPVLEDPAETTMLIQDDENNSITSKDWQKEKIPSNKLNRASSMEDLEKDINTASETTEFLNNPGTVKVQIHSRFSEYINDVHMNDVSGVQTPSSNEGMNTRLSNIPPKLCSSCASLTPVHKKVSTVSSPKRKKRKKYRSVISDIFDGTIISSVQCLTCDRLSVTLETFQDLSLPIPGKEDLAKLHSASHQTSLVKAGSCGEAYAPQGWIAFFMEYFKSWFWGPVVTLQDCLAAFFARDELKGDNMYSCGRCKKLRNGVKFCKVQKFPEILCIHLKRFRHELMFSTKIGTHVSFPLEGLDLQPFLAKDSPAQIVTYDLLSVICHHGTASSGHYIAYCRNNLNNLWYEFDDQSVTEVSESTVQNAEAYVLFYRKSSEEAQRERRRISGLLNMMEPSLLQFYVSRQWLNKFKTFAEPGPISNNDFLCMHGGVPPHKANFIEDLVVMLPQNIWDNLYSRYGGGPAVNHLYVCHTCQIESERLEKRRKNELEMFIRLYRAFQEEESPSTFYCISMQWFREWEGFVKGKDSDPPGPIDNAKIAITKCGNAVLKQGADSGQISEETWNFLQSIYGGGPEIILRPPVPPVEPDILQTEEKIELETHGL</sequence>